<protein>
    <recommendedName>
        <fullName evidence="4">F-box domain-containing protein</fullName>
    </recommendedName>
</protein>
<evidence type="ECO:0000313" key="2">
    <source>
        <dbReference type="EMBL" id="EFI94328.1"/>
    </source>
</evidence>
<feature type="non-terminal residue" evidence="2">
    <location>
        <position position="571"/>
    </location>
</feature>
<gene>
    <name evidence="2" type="ORF">SCHCODRAFT_111190</name>
</gene>
<name>D8QBC3_SCHCM</name>
<feature type="coiled-coil region" evidence="1">
    <location>
        <begin position="99"/>
        <end position="126"/>
    </location>
</feature>
<evidence type="ECO:0000256" key="1">
    <source>
        <dbReference type="SAM" id="Coils"/>
    </source>
</evidence>
<sequence length="571" mass="63991">MIGNCRHNHVACTRRNTSPPSLLQTPHSFTSDPILGFSKGVTNYPGGSVNHTLREVQRRLQQQSRLLKLIRISLLPHIYLPAIEISALTTNLFEVQNDLEACVRAIDRLEATLADLRQHRSLLETTETHVKSICAPIRKLPPDILGEIAAYALPPRWFDDPSGKHVWTVMQVFHDWRAAALALTWPWTVIHLPRLRMDPWNTGISARDVPTDILSTYLQRSKQAPVVIKKLDTGNIHEEDGRNILLRHAYHVRALEALQDHGREDLVPCHLPLLQELIFRGPSTGRELDAPHLRVLDTVGAAPFLHISWGHMRAVKIQVPEIDDASILALSQCTNVEILSFSTGVRSYQPRLQIPHSFSFPTLHTLEIGGAAIKLCPLIVAPSLRHFTLNLAYDDELWEPGMSLYDVSLLNDLIRGCDTIALRNMHTHSAVHIRDVFLIPQKLRKVSFIQESGGGSLSMPYCMNSKFVQALACSHSDSTLVDLEEVEIINGAYLARWTDQDIDLVCDLFRTRAISSSTSGCPGLKRVHIRVLYDVAVEQLLKKIGPEAESILDVEQGDPVAPFQVAELLRT</sequence>
<reference evidence="2 3" key="1">
    <citation type="journal article" date="2010" name="Nat. Biotechnol.">
        <title>Genome sequence of the model mushroom Schizophyllum commune.</title>
        <authorList>
            <person name="Ohm R.A."/>
            <person name="de Jong J.F."/>
            <person name="Lugones L.G."/>
            <person name="Aerts A."/>
            <person name="Kothe E."/>
            <person name="Stajich J.E."/>
            <person name="de Vries R.P."/>
            <person name="Record E."/>
            <person name="Levasseur A."/>
            <person name="Baker S.E."/>
            <person name="Bartholomew K.A."/>
            <person name="Coutinho P.M."/>
            <person name="Erdmann S."/>
            <person name="Fowler T.J."/>
            <person name="Gathman A.C."/>
            <person name="Lombard V."/>
            <person name="Henrissat B."/>
            <person name="Knabe N."/>
            <person name="Kuees U."/>
            <person name="Lilly W.W."/>
            <person name="Lindquist E."/>
            <person name="Lucas S."/>
            <person name="Magnuson J.K."/>
            <person name="Piumi F."/>
            <person name="Raudaskoski M."/>
            <person name="Salamov A."/>
            <person name="Schmutz J."/>
            <person name="Schwarze F.W.M.R."/>
            <person name="vanKuyk P.A."/>
            <person name="Horton J.S."/>
            <person name="Grigoriev I.V."/>
            <person name="Woesten H.A.B."/>
        </authorList>
    </citation>
    <scope>NUCLEOTIDE SEQUENCE [LARGE SCALE GENOMIC DNA]</scope>
    <source>
        <strain evidence="3">H4-8 / FGSC 9210</strain>
    </source>
</reference>
<dbReference type="OrthoDB" id="3045996at2759"/>
<dbReference type="KEGG" id="scm:SCHCO_02585069"/>
<dbReference type="Proteomes" id="UP000007431">
    <property type="component" value="Unassembled WGS sequence"/>
</dbReference>
<evidence type="ECO:0008006" key="4">
    <source>
        <dbReference type="Google" id="ProtNLM"/>
    </source>
</evidence>
<dbReference type="RefSeq" id="XP_003029231.1">
    <property type="nucleotide sequence ID" value="XM_003029185.1"/>
</dbReference>
<dbReference type="HOGENOM" id="CLU_528022_0_0_1"/>
<evidence type="ECO:0000313" key="3">
    <source>
        <dbReference type="Proteomes" id="UP000007431"/>
    </source>
</evidence>
<dbReference type="InParanoid" id="D8QBC3"/>
<dbReference type="VEuPathDB" id="FungiDB:SCHCODRAFT_02585069"/>
<dbReference type="EMBL" id="GL377309">
    <property type="protein sequence ID" value="EFI94328.1"/>
    <property type="molecule type" value="Genomic_DNA"/>
</dbReference>
<dbReference type="AlphaFoldDB" id="D8QBC3"/>
<accession>D8QBC3</accession>
<organism evidence="3">
    <name type="scientific">Schizophyllum commune (strain H4-8 / FGSC 9210)</name>
    <name type="common">Split gill fungus</name>
    <dbReference type="NCBI Taxonomy" id="578458"/>
    <lineage>
        <taxon>Eukaryota</taxon>
        <taxon>Fungi</taxon>
        <taxon>Dikarya</taxon>
        <taxon>Basidiomycota</taxon>
        <taxon>Agaricomycotina</taxon>
        <taxon>Agaricomycetes</taxon>
        <taxon>Agaricomycetidae</taxon>
        <taxon>Agaricales</taxon>
        <taxon>Schizophyllaceae</taxon>
        <taxon>Schizophyllum</taxon>
    </lineage>
</organism>
<keyword evidence="1" id="KW-0175">Coiled coil</keyword>
<proteinExistence type="predicted"/>
<dbReference type="GeneID" id="9592191"/>
<keyword evidence="3" id="KW-1185">Reference proteome</keyword>